<accession>A0A8R1UGB6</accession>
<evidence type="ECO:0000256" key="2">
    <source>
        <dbReference type="ARBA" id="ARBA00006538"/>
    </source>
</evidence>
<feature type="transmembrane region" description="Helical" evidence="10">
    <location>
        <begin position="247"/>
        <end position="265"/>
    </location>
</feature>
<dbReference type="InterPro" id="IPR022764">
    <property type="entry name" value="Peptidase_S54_rhomboid_dom"/>
</dbReference>
<feature type="transmembrane region" description="Helical" evidence="10">
    <location>
        <begin position="335"/>
        <end position="351"/>
    </location>
</feature>
<feature type="transmembrane region" description="Helical" evidence="10">
    <location>
        <begin position="272"/>
        <end position="289"/>
    </location>
</feature>
<dbReference type="Proteomes" id="UP000005239">
    <property type="component" value="Unassembled WGS sequence"/>
</dbReference>
<dbReference type="CDD" id="cd03444">
    <property type="entry name" value="Thioesterase_II_repeat1"/>
    <property type="match status" value="1"/>
</dbReference>
<evidence type="ECO:0000256" key="10">
    <source>
        <dbReference type="SAM" id="Phobius"/>
    </source>
</evidence>
<keyword evidence="8 10" id="KW-0472">Membrane</keyword>
<comment type="subunit">
    <text evidence="3">Homotetramer.</text>
</comment>
<dbReference type="InterPro" id="IPR049450">
    <property type="entry name" value="ACOT8-like_C"/>
</dbReference>
<feature type="region of interest" description="Disordered" evidence="9">
    <location>
        <begin position="379"/>
        <end position="399"/>
    </location>
</feature>
<keyword evidence="4 10" id="KW-0812">Transmembrane</keyword>
<dbReference type="PANTHER" id="PTHR11066:SF48">
    <property type="entry name" value="ACYL-COA THIOESTERASE II"/>
    <property type="match status" value="1"/>
</dbReference>
<feature type="transmembrane region" description="Helical" evidence="10">
    <location>
        <begin position="309"/>
        <end position="328"/>
    </location>
</feature>
<evidence type="ECO:0000259" key="12">
    <source>
        <dbReference type="Pfam" id="PF13622"/>
    </source>
</evidence>
<dbReference type="GO" id="GO:0009062">
    <property type="term" value="P:fatty acid catabolic process"/>
    <property type="evidence" value="ECO:0000318"/>
    <property type="project" value="GO_Central"/>
</dbReference>
<dbReference type="Pfam" id="PF20789">
    <property type="entry name" value="4HBT_3C"/>
    <property type="match status" value="1"/>
</dbReference>
<dbReference type="FunFam" id="1.20.1540.10:FF:000012">
    <property type="entry name" value="Rhomboid family protein"/>
    <property type="match status" value="1"/>
</dbReference>
<evidence type="ECO:0000259" key="13">
    <source>
        <dbReference type="Pfam" id="PF20789"/>
    </source>
</evidence>
<dbReference type="InterPro" id="IPR035952">
    <property type="entry name" value="Rhomboid-like_sf"/>
</dbReference>
<reference evidence="14" key="2">
    <citation type="submission" date="2022-06" db="UniProtKB">
        <authorList>
            <consortium name="EnsemblMetazoa"/>
        </authorList>
    </citation>
    <scope>IDENTIFICATION</scope>
    <source>
        <strain evidence="14">PS312</strain>
    </source>
</reference>
<dbReference type="Gene3D" id="2.40.160.210">
    <property type="entry name" value="Acyl-CoA thioesterase, double hotdog domain"/>
    <property type="match status" value="1"/>
</dbReference>
<evidence type="ECO:0000259" key="11">
    <source>
        <dbReference type="Pfam" id="PF01694"/>
    </source>
</evidence>
<dbReference type="InterPro" id="IPR042171">
    <property type="entry name" value="Acyl-CoA_hotdog"/>
</dbReference>
<feature type="compositionally biased region" description="Basic and acidic residues" evidence="9">
    <location>
        <begin position="733"/>
        <end position="747"/>
    </location>
</feature>
<evidence type="ECO:0000256" key="9">
    <source>
        <dbReference type="SAM" id="MobiDB-lite"/>
    </source>
</evidence>
<feature type="transmembrane region" description="Helical" evidence="10">
    <location>
        <begin position="107"/>
        <end position="127"/>
    </location>
</feature>
<feature type="transmembrane region" description="Helical" evidence="10">
    <location>
        <begin position="207"/>
        <end position="235"/>
    </location>
</feature>
<dbReference type="CDD" id="cd03445">
    <property type="entry name" value="Thioesterase_II_repeat2"/>
    <property type="match status" value="1"/>
</dbReference>
<dbReference type="Gene3D" id="1.20.1540.10">
    <property type="entry name" value="Rhomboid-like"/>
    <property type="match status" value="1"/>
</dbReference>
<evidence type="ECO:0000256" key="8">
    <source>
        <dbReference type="ARBA" id="ARBA00023136"/>
    </source>
</evidence>
<evidence type="ECO:0000313" key="15">
    <source>
        <dbReference type="Proteomes" id="UP000005239"/>
    </source>
</evidence>
<keyword evidence="15" id="KW-1185">Reference proteome</keyword>
<name>A0A2A6CZP2_PRIPA</name>
<dbReference type="InterPro" id="IPR003703">
    <property type="entry name" value="Acyl_CoA_thio"/>
</dbReference>
<evidence type="ECO:0000256" key="5">
    <source>
        <dbReference type="ARBA" id="ARBA00022801"/>
    </source>
</evidence>
<dbReference type="InterPro" id="IPR049449">
    <property type="entry name" value="TesB_ACOT8-like_N"/>
</dbReference>
<feature type="domain" description="Acyl-CoA thioesterase-like N-terminal HotDog" evidence="12">
    <location>
        <begin position="449"/>
        <end position="524"/>
    </location>
</feature>
<accession>A0A2A6CZP2</accession>
<dbReference type="Pfam" id="PF13622">
    <property type="entry name" value="4HBT_3"/>
    <property type="match status" value="1"/>
</dbReference>
<dbReference type="FunFam" id="2.40.160.210:FF:000001">
    <property type="entry name" value="Acyl-CoA thioesterase II"/>
    <property type="match status" value="1"/>
</dbReference>
<evidence type="ECO:0000256" key="6">
    <source>
        <dbReference type="ARBA" id="ARBA00022989"/>
    </source>
</evidence>
<keyword evidence="6 10" id="KW-1133">Transmembrane helix</keyword>
<evidence type="ECO:0000256" key="3">
    <source>
        <dbReference type="ARBA" id="ARBA00011881"/>
    </source>
</evidence>
<proteinExistence type="inferred from homology"/>
<evidence type="ECO:0000256" key="4">
    <source>
        <dbReference type="ARBA" id="ARBA00022692"/>
    </source>
</evidence>
<dbReference type="GO" id="GO:0004252">
    <property type="term" value="F:serine-type endopeptidase activity"/>
    <property type="evidence" value="ECO:0007669"/>
    <property type="project" value="InterPro"/>
</dbReference>
<keyword evidence="5" id="KW-0378">Hydrolase</keyword>
<dbReference type="SUPFAM" id="SSF144091">
    <property type="entry name" value="Rhomboid-like"/>
    <property type="match status" value="1"/>
</dbReference>
<gene>
    <name evidence="14" type="primary">WBGene00116845</name>
</gene>
<dbReference type="GO" id="GO:0006637">
    <property type="term" value="P:acyl-CoA metabolic process"/>
    <property type="evidence" value="ECO:0000318"/>
    <property type="project" value="GO_Central"/>
</dbReference>
<dbReference type="Pfam" id="PF01694">
    <property type="entry name" value="Rhomboid"/>
    <property type="match status" value="1"/>
</dbReference>
<feature type="region of interest" description="Disordered" evidence="9">
    <location>
        <begin position="733"/>
        <end position="761"/>
    </location>
</feature>
<dbReference type="SUPFAM" id="SSF54637">
    <property type="entry name" value="Thioesterase/thiol ester dehydrase-isomerase"/>
    <property type="match status" value="2"/>
</dbReference>
<sequence length="812" mass="91433">MCLSERREKGLKKHFRSLRNKCRYLFNFYLYALCSSDYREALIGLLICRPTRNSRMSSPKKMATFARQRETNRLHRQELKDAKKPPSSHQDATILADSVPVRPVSDLLKALGFTVGVGAVSFSIAYLSDWERSKTLLKKHFHQHAADFFKPLVPPPTDPQYRELTHGEKCAAFLIVSNTLVFLLWRAKGLQPMMWRYFSNSYASKSLLSPMILSAFSHSSFIHLGLNMYVLWTFAQVTVDKFLGPDQFFAFYLTAAAVSSWTSLAHKAAVRSPIRALGASGAILALLAYTCCKIPDARLKIVFLPFFDFSAQSAVIGMVIFDLAGLLFRFKLFDHAAHLGGALFGIAYAYWGERFLWGCVRKHVQKKCSRLKMGSNLSVMDGQGADGRGRTESTSSNLSVEGGHIRARSPFDPEAEKLDLFKTFLKLEEIDTDLYRSTHQLRGRKSHNRVYGGQVVGQALMAAQATMSEGLHVHSLHSNFLYQADADRPIVYEVSRIRDGRSFCTRLVRARQGGVCVFSTSISYQRDEPDAICHQTPMPTVPTPDECEDIGNFMHRLMNDPSTVSAEGQRAAVAYQQVLDFPRTFQIRFITPREYINVPLDKPMKFACWVKSNTPIGDDKHLHHCVAAFISDVTPVGTPIGAHAARGFKLGMAASLDHSMWIHRHDFRIDTDWLLYETESTVAVRFSSVMVESVKQNEQSLQAPSTRISMKMRKNFEEVKTVEKKKVLLSRRGKDEAGISKDDKKSNESFTSSEEDEEKEDNLSDIAKFIADLRSNGNIPVQSLISEKLNETASFGYSSAEKSKKITTEPPI</sequence>
<dbReference type="InterPro" id="IPR029069">
    <property type="entry name" value="HotDog_dom_sf"/>
</dbReference>
<feature type="domain" description="Acyl-CoA thioesterase-like C-terminal" evidence="13">
    <location>
        <begin position="579"/>
        <end position="683"/>
    </location>
</feature>
<dbReference type="GO" id="GO:0006508">
    <property type="term" value="P:proteolysis"/>
    <property type="evidence" value="ECO:0007669"/>
    <property type="project" value="UniProtKB-ARBA"/>
</dbReference>
<evidence type="ECO:0000256" key="1">
    <source>
        <dbReference type="ARBA" id="ARBA00004141"/>
    </source>
</evidence>
<organism evidence="14 15">
    <name type="scientific">Pristionchus pacificus</name>
    <name type="common">Parasitic nematode worm</name>
    <dbReference type="NCBI Taxonomy" id="54126"/>
    <lineage>
        <taxon>Eukaryota</taxon>
        <taxon>Metazoa</taxon>
        <taxon>Ecdysozoa</taxon>
        <taxon>Nematoda</taxon>
        <taxon>Chromadorea</taxon>
        <taxon>Rhabditida</taxon>
        <taxon>Rhabditina</taxon>
        <taxon>Diplogasteromorpha</taxon>
        <taxon>Diplogasteroidea</taxon>
        <taxon>Neodiplogasteridae</taxon>
        <taxon>Pristionchus</taxon>
    </lineage>
</organism>
<feature type="domain" description="Peptidase S54 rhomboid" evidence="11">
    <location>
        <begin position="211"/>
        <end position="350"/>
    </location>
</feature>
<dbReference type="GO" id="GO:0016020">
    <property type="term" value="C:membrane"/>
    <property type="evidence" value="ECO:0007669"/>
    <property type="project" value="UniProtKB-SubCell"/>
</dbReference>
<evidence type="ECO:0000313" key="14">
    <source>
        <dbReference type="EnsemblMetazoa" id="PPA27291.1"/>
    </source>
</evidence>
<evidence type="ECO:0000256" key="7">
    <source>
        <dbReference type="ARBA" id="ARBA00023098"/>
    </source>
</evidence>
<dbReference type="GO" id="GO:0047617">
    <property type="term" value="F:fatty acyl-CoA hydrolase activity"/>
    <property type="evidence" value="ECO:0000318"/>
    <property type="project" value="GO_Central"/>
</dbReference>
<protein>
    <submittedName>
        <fullName evidence="14">Rom-5</fullName>
    </submittedName>
</protein>
<comment type="similarity">
    <text evidence="2">Belongs to the C/M/P thioester hydrolase family.</text>
</comment>
<dbReference type="GO" id="GO:0005782">
    <property type="term" value="C:peroxisomal matrix"/>
    <property type="evidence" value="ECO:0000318"/>
    <property type="project" value="GO_Central"/>
</dbReference>
<comment type="subcellular location">
    <subcellularLocation>
        <location evidence="1">Membrane</location>
        <topology evidence="1">Multi-pass membrane protein</topology>
    </subcellularLocation>
</comment>
<reference evidence="15" key="1">
    <citation type="journal article" date="2008" name="Nat. Genet.">
        <title>The Pristionchus pacificus genome provides a unique perspective on nematode lifestyle and parasitism.</title>
        <authorList>
            <person name="Dieterich C."/>
            <person name="Clifton S.W."/>
            <person name="Schuster L.N."/>
            <person name="Chinwalla A."/>
            <person name="Delehaunty K."/>
            <person name="Dinkelacker I."/>
            <person name="Fulton L."/>
            <person name="Fulton R."/>
            <person name="Godfrey J."/>
            <person name="Minx P."/>
            <person name="Mitreva M."/>
            <person name="Roeseler W."/>
            <person name="Tian H."/>
            <person name="Witte H."/>
            <person name="Yang S.P."/>
            <person name="Wilson R.K."/>
            <person name="Sommer R.J."/>
        </authorList>
    </citation>
    <scope>NUCLEOTIDE SEQUENCE [LARGE SCALE GENOMIC DNA]</scope>
    <source>
        <strain evidence="15">PS312</strain>
    </source>
</reference>
<dbReference type="GO" id="GO:0051604">
    <property type="term" value="P:protein maturation"/>
    <property type="evidence" value="ECO:0007669"/>
    <property type="project" value="UniProtKB-ARBA"/>
</dbReference>
<feature type="transmembrane region" description="Helical" evidence="10">
    <location>
        <begin position="171"/>
        <end position="187"/>
    </location>
</feature>
<dbReference type="AlphaFoldDB" id="A0A2A6CZP2"/>
<dbReference type="EnsemblMetazoa" id="PPA27291.1">
    <property type="protein sequence ID" value="PPA27291.1"/>
    <property type="gene ID" value="WBGene00116845"/>
</dbReference>
<keyword evidence="7" id="KW-0443">Lipid metabolism</keyword>
<dbReference type="PANTHER" id="PTHR11066">
    <property type="entry name" value="ACYL-COA THIOESTERASE"/>
    <property type="match status" value="1"/>
</dbReference>